<dbReference type="Proteomes" id="UP001203852">
    <property type="component" value="Unassembled WGS sequence"/>
</dbReference>
<evidence type="ECO:0000256" key="1">
    <source>
        <dbReference type="SAM" id="MobiDB-lite"/>
    </source>
</evidence>
<dbReference type="EMBL" id="MU404350">
    <property type="protein sequence ID" value="KAI1617807.1"/>
    <property type="molecule type" value="Genomic_DNA"/>
</dbReference>
<evidence type="ECO:0000313" key="2">
    <source>
        <dbReference type="EMBL" id="KAI1617807.1"/>
    </source>
</evidence>
<feature type="region of interest" description="Disordered" evidence="1">
    <location>
        <begin position="1"/>
        <end position="108"/>
    </location>
</feature>
<dbReference type="AlphaFoldDB" id="A0AAN6E5Y4"/>
<reference evidence="2" key="1">
    <citation type="journal article" date="2022" name="bioRxiv">
        <title>Deciphering the potential niche of two novel black yeast fungi from a biological soil crust based on their genomes, phenotypes, and melanin regulation.</title>
        <authorList>
            <consortium name="DOE Joint Genome Institute"/>
            <person name="Carr E.C."/>
            <person name="Barton Q."/>
            <person name="Grambo S."/>
            <person name="Sullivan M."/>
            <person name="Renfro C.M."/>
            <person name="Kuo A."/>
            <person name="Pangilinan J."/>
            <person name="Lipzen A."/>
            <person name="Keymanesh K."/>
            <person name="Savage E."/>
            <person name="Barry K."/>
            <person name="Grigoriev I.V."/>
            <person name="Riekhof W.R."/>
            <person name="Harris S.S."/>
        </authorList>
    </citation>
    <scope>NUCLEOTIDE SEQUENCE</scope>
    <source>
        <strain evidence="2">JF 03-4F</strain>
    </source>
</reference>
<name>A0AAN6E5Y4_9EURO</name>
<keyword evidence="3" id="KW-1185">Reference proteome</keyword>
<dbReference type="PANTHER" id="PTHR37540:SF10">
    <property type="entry name" value="SIGMA-70 REGION 2 FAMILY PROTEIN"/>
    <property type="match status" value="1"/>
</dbReference>
<feature type="compositionally biased region" description="Basic and acidic residues" evidence="1">
    <location>
        <begin position="71"/>
        <end position="96"/>
    </location>
</feature>
<dbReference type="Pfam" id="PF11951">
    <property type="entry name" value="Fungal_trans_2"/>
    <property type="match status" value="1"/>
</dbReference>
<accession>A0AAN6E5Y4</accession>
<dbReference type="InterPro" id="IPR021858">
    <property type="entry name" value="Fun_TF"/>
</dbReference>
<comment type="caution">
    <text evidence="2">The sequence shown here is derived from an EMBL/GenBank/DDBJ whole genome shotgun (WGS) entry which is preliminary data.</text>
</comment>
<dbReference type="PANTHER" id="PTHR37540">
    <property type="entry name" value="TRANSCRIPTION FACTOR (ACR-2), PUTATIVE-RELATED-RELATED"/>
    <property type="match status" value="1"/>
</dbReference>
<feature type="compositionally biased region" description="Basic residues" evidence="1">
    <location>
        <begin position="59"/>
        <end position="70"/>
    </location>
</feature>
<evidence type="ECO:0000313" key="3">
    <source>
        <dbReference type="Proteomes" id="UP001203852"/>
    </source>
</evidence>
<organism evidence="2 3">
    <name type="scientific">Exophiala viscosa</name>
    <dbReference type="NCBI Taxonomy" id="2486360"/>
    <lineage>
        <taxon>Eukaryota</taxon>
        <taxon>Fungi</taxon>
        <taxon>Dikarya</taxon>
        <taxon>Ascomycota</taxon>
        <taxon>Pezizomycotina</taxon>
        <taxon>Eurotiomycetes</taxon>
        <taxon>Chaetothyriomycetidae</taxon>
        <taxon>Chaetothyriales</taxon>
        <taxon>Herpotrichiellaceae</taxon>
        <taxon>Exophiala</taxon>
    </lineage>
</organism>
<proteinExistence type="predicted"/>
<protein>
    <submittedName>
        <fullName evidence="2">Uncharacterized protein</fullName>
    </submittedName>
</protein>
<sequence length="588" mass="64025">MATPGTATNILFVPYQQASAGKKTKQGSGNGDEISPQKHAAREYHRKAKIRQLANPGMLHKRHSHRKHTTEKHQPSGDDQHRTTSQRSKKESVPKEKKQHNRLSTIDPGAGHLDPFNIVLPNNVPSYALEMLDYGATILQSGITLCLLHYPPVIPAVQPATSASTASGSASKTVSAIGNLRDVVLACAMHSPASFYTIALAGATHKSYSSDASHQIKILRLSYTVQAVKELNHELQTLTGDPADALLFCISLLAAHASAAGGDQVPPPMKEETRSPLATAQSQYYGSLRWEDAHMKAIRLLVERKGGIHKVKLPGIANVLGLADIFMSWLTLRRPAFALLAPTSLVMSTFPSPPSTIPSSLANMSVGFRALPKSLTSTPLFGAIDTVRLITIGYDMYLSQQPDAPSLVKILWARNSATHDLLSLDNRFAPDDSQEQPEIETQVLQALHSLVRLSTLAYTLLVLFPMPRVAGLHANLSKQIRSTLKVCAAMGFWDENPSLLLWATMLGGSVANKGEPVRGWFMDVLTTHSPIRCRPASWPAVRDIITRFLWFDGPECEGVGREVWMEACKCEPQGESASEPEQDSGKTG</sequence>
<gene>
    <name evidence="2" type="ORF">EDD36DRAFT_12438</name>
</gene>